<dbReference type="HOGENOM" id="CLU_096072_3_1_0"/>
<organism evidence="8 9">
    <name type="scientific">Thermanaerovibrio velox DSM 12556</name>
    <dbReference type="NCBI Taxonomy" id="926567"/>
    <lineage>
        <taxon>Bacteria</taxon>
        <taxon>Thermotogati</taxon>
        <taxon>Synergistota</taxon>
        <taxon>Synergistia</taxon>
        <taxon>Synergistales</taxon>
        <taxon>Synergistaceae</taxon>
        <taxon>Thermanaerovibrio</taxon>
    </lineage>
</organism>
<dbReference type="GO" id="GO:0000976">
    <property type="term" value="F:transcription cis-regulatory region binding"/>
    <property type="evidence" value="ECO:0007669"/>
    <property type="project" value="TreeGrafter"/>
</dbReference>
<dbReference type="RefSeq" id="WP_006582706.1">
    <property type="nucleotide sequence ID" value="NZ_CM001377.1"/>
</dbReference>
<dbReference type="CDD" id="cd07153">
    <property type="entry name" value="Fur_like"/>
    <property type="match status" value="1"/>
</dbReference>
<evidence type="ECO:0000256" key="5">
    <source>
        <dbReference type="ARBA" id="ARBA00023125"/>
    </source>
</evidence>
<reference evidence="8 9" key="1">
    <citation type="submission" date="2011-10" db="EMBL/GenBank/DDBJ databases">
        <title>The Noncontiguous Finished genome of Thermanaerovibrio velox DSM 12556.</title>
        <authorList>
            <consortium name="US DOE Joint Genome Institute (JGI-PGF)"/>
            <person name="Lucas S."/>
            <person name="Copeland A."/>
            <person name="Lapidus A."/>
            <person name="Glavina del Rio T."/>
            <person name="Dalin E."/>
            <person name="Tice H."/>
            <person name="Bruce D."/>
            <person name="Goodwin L."/>
            <person name="Pitluck S."/>
            <person name="Peters L."/>
            <person name="Mikhailova N."/>
            <person name="Teshima H."/>
            <person name="Kyrpides N."/>
            <person name="Mavromatis K."/>
            <person name="Ivanova N."/>
            <person name="Markowitz V."/>
            <person name="Cheng J.-F."/>
            <person name="Hugenholtz P."/>
            <person name="Woyke T."/>
            <person name="Wu D."/>
            <person name="Spring S."/>
            <person name="Brambilla E.-M."/>
            <person name="Klenk H.-P."/>
            <person name="Eisen J.A."/>
        </authorList>
    </citation>
    <scope>NUCLEOTIDE SEQUENCE [LARGE SCALE GENOMIC DNA]</scope>
    <source>
        <strain evidence="8 9">DSM 12556</strain>
    </source>
</reference>
<evidence type="ECO:0000256" key="1">
    <source>
        <dbReference type="ARBA" id="ARBA00007957"/>
    </source>
</evidence>
<dbReference type="Gene3D" id="1.10.10.10">
    <property type="entry name" value="Winged helix-like DNA-binding domain superfamily/Winged helix DNA-binding domain"/>
    <property type="match status" value="1"/>
</dbReference>
<evidence type="ECO:0000256" key="7">
    <source>
        <dbReference type="PIRSR" id="PIRSR602481-1"/>
    </source>
</evidence>
<proteinExistence type="inferred from homology"/>
<dbReference type="Gene3D" id="3.30.1490.190">
    <property type="match status" value="1"/>
</dbReference>
<dbReference type="STRING" id="926567.TheveDRAFT_0026"/>
<feature type="binding site" evidence="7">
    <location>
        <position position="116"/>
    </location>
    <ligand>
        <name>Zn(2+)</name>
        <dbReference type="ChEBI" id="CHEBI:29105"/>
    </ligand>
</feature>
<sequence length="181" mass="20378">MTGRRGRSGDPRGLEELRLRAEEYLEALKHKGCRRTEQRRLIIETLLESQGEHLNARQIMERVQAKDPSVGFATVYRTLVVLEEMGLVHSFDRGEGFARFHIPDGDIHVHVTCRVCGNTVHLEDREDLQGTIASWIRGGGLAPTPQTVQLYGVCPTCEEEPTKPAGYHMTCCGRRRRGMPG</sequence>
<keyword evidence="9" id="KW-1185">Reference proteome</keyword>
<dbReference type="PANTHER" id="PTHR33202:SF7">
    <property type="entry name" value="FERRIC UPTAKE REGULATION PROTEIN"/>
    <property type="match status" value="1"/>
</dbReference>
<evidence type="ECO:0000256" key="3">
    <source>
        <dbReference type="ARBA" id="ARBA00022833"/>
    </source>
</evidence>
<keyword evidence="7" id="KW-0479">Metal-binding</keyword>
<keyword evidence="2" id="KW-0678">Repressor</keyword>
<evidence type="ECO:0000256" key="4">
    <source>
        <dbReference type="ARBA" id="ARBA00023015"/>
    </source>
</evidence>
<gene>
    <name evidence="8" type="ORF">TheveDRAFT_0026</name>
</gene>
<protein>
    <submittedName>
        <fullName evidence="8">Fe2+/Zn2+ uptake regulation protein</fullName>
    </submittedName>
</protein>
<comment type="similarity">
    <text evidence="1">Belongs to the Fur family.</text>
</comment>
<feature type="binding site" evidence="7">
    <location>
        <position position="113"/>
    </location>
    <ligand>
        <name>Zn(2+)</name>
        <dbReference type="ChEBI" id="CHEBI:29105"/>
    </ligand>
</feature>
<evidence type="ECO:0000313" key="9">
    <source>
        <dbReference type="Proteomes" id="UP000005730"/>
    </source>
</evidence>
<dbReference type="GO" id="GO:0045892">
    <property type="term" value="P:negative regulation of DNA-templated transcription"/>
    <property type="evidence" value="ECO:0007669"/>
    <property type="project" value="TreeGrafter"/>
</dbReference>
<dbReference type="PANTHER" id="PTHR33202">
    <property type="entry name" value="ZINC UPTAKE REGULATION PROTEIN"/>
    <property type="match status" value="1"/>
</dbReference>
<keyword evidence="3 7" id="KW-0862">Zinc</keyword>
<keyword evidence="6" id="KW-0804">Transcription</keyword>
<dbReference type="InterPro" id="IPR036390">
    <property type="entry name" value="WH_DNA-bd_sf"/>
</dbReference>
<dbReference type="Proteomes" id="UP000005730">
    <property type="component" value="Chromosome"/>
</dbReference>
<feature type="binding site" evidence="7">
    <location>
        <position position="157"/>
    </location>
    <ligand>
        <name>Zn(2+)</name>
        <dbReference type="ChEBI" id="CHEBI:29105"/>
    </ligand>
</feature>
<accession>H0UMS0</accession>
<dbReference type="eggNOG" id="COG0735">
    <property type="taxonomic scope" value="Bacteria"/>
</dbReference>
<dbReference type="AlphaFoldDB" id="H0UMS0"/>
<dbReference type="InterPro" id="IPR043135">
    <property type="entry name" value="Fur_C"/>
</dbReference>
<keyword evidence="5" id="KW-0238">DNA-binding</keyword>
<dbReference type="GO" id="GO:1900376">
    <property type="term" value="P:regulation of secondary metabolite biosynthetic process"/>
    <property type="evidence" value="ECO:0007669"/>
    <property type="project" value="TreeGrafter"/>
</dbReference>
<evidence type="ECO:0000256" key="6">
    <source>
        <dbReference type="ARBA" id="ARBA00023163"/>
    </source>
</evidence>
<dbReference type="Pfam" id="PF01475">
    <property type="entry name" value="FUR"/>
    <property type="match status" value="1"/>
</dbReference>
<evidence type="ECO:0000256" key="2">
    <source>
        <dbReference type="ARBA" id="ARBA00022491"/>
    </source>
</evidence>
<dbReference type="InterPro" id="IPR002481">
    <property type="entry name" value="FUR"/>
</dbReference>
<dbReference type="GO" id="GO:0008270">
    <property type="term" value="F:zinc ion binding"/>
    <property type="evidence" value="ECO:0007669"/>
    <property type="project" value="TreeGrafter"/>
</dbReference>
<comment type="cofactor">
    <cofactor evidence="7">
        <name>Zn(2+)</name>
        <dbReference type="ChEBI" id="CHEBI:29105"/>
    </cofactor>
    <text evidence="7">Binds 1 zinc ion per subunit.</text>
</comment>
<dbReference type="GO" id="GO:0003700">
    <property type="term" value="F:DNA-binding transcription factor activity"/>
    <property type="evidence" value="ECO:0007669"/>
    <property type="project" value="InterPro"/>
</dbReference>
<dbReference type="InterPro" id="IPR036388">
    <property type="entry name" value="WH-like_DNA-bd_sf"/>
</dbReference>
<dbReference type="SUPFAM" id="SSF46785">
    <property type="entry name" value="Winged helix' DNA-binding domain"/>
    <property type="match status" value="1"/>
</dbReference>
<feature type="binding site" evidence="7">
    <location>
        <position position="154"/>
    </location>
    <ligand>
        <name>Zn(2+)</name>
        <dbReference type="ChEBI" id="CHEBI:29105"/>
    </ligand>
</feature>
<keyword evidence="4" id="KW-0805">Transcription regulation</keyword>
<evidence type="ECO:0000313" key="8">
    <source>
        <dbReference type="EMBL" id="EHM09215.1"/>
    </source>
</evidence>
<name>H0UMS0_9BACT</name>
<dbReference type="EMBL" id="CM001377">
    <property type="protein sequence ID" value="EHM09215.1"/>
    <property type="molecule type" value="Genomic_DNA"/>
</dbReference>